<dbReference type="GO" id="GO:0016740">
    <property type="term" value="F:transferase activity"/>
    <property type="evidence" value="ECO:0007669"/>
    <property type="project" value="UniProtKB-KW"/>
</dbReference>
<keyword evidence="3" id="KW-1185">Reference proteome</keyword>
<dbReference type="Gene3D" id="1.20.120.330">
    <property type="entry name" value="Nucleotidyltransferases domain 2"/>
    <property type="match status" value="1"/>
</dbReference>
<sequence>MNKDIIRYQKAFNTIIERLKDNDKVLAVMVFGSMVTGDLWEESDIDLFIILDKKSSSIKKIYTEEKGVPIHIKLLDSNELNTIYDDDLRGGKTHRIFASSRLVFSKDLSVNSWYDKCRYYPDRDRERWNLVYLGNLFKSIGMCKKYLKNSGFYVAYNAAINIVEDFSKLYINYSGYMISKDAITMATSLNDEFKKIVDSLFFYKENLKEIINKLIKYIEDFLNDNIRKITSILMDYMKEKEILLTSEEIEKDSIFINYNIHMEEILNCLNKLNIIKKSSRKVKVNTGELLFEQNVYFI</sequence>
<dbReference type="EMBL" id="SXDP01000001">
    <property type="protein sequence ID" value="NEZ45624.1"/>
    <property type="molecule type" value="Genomic_DNA"/>
</dbReference>
<dbReference type="SUPFAM" id="SSF81301">
    <property type="entry name" value="Nucleotidyltransferase"/>
    <property type="match status" value="1"/>
</dbReference>
<dbReference type="Proteomes" id="UP000473885">
    <property type="component" value="Unassembled WGS sequence"/>
</dbReference>
<comment type="caution">
    <text evidence="2">The sequence shown here is derived from an EMBL/GenBank/DDBJ whole genome shotgun (WGS) entry which is preliminary data.</text>
</comment>
<evidence type="ECO:0000313" key="2">
    <source>
        <dbReference type="EMBL" id="NEZ45624.1"/>
    </source>
</evidence>
<dbReference type="CDD" id="cd05403">
    <property type="entry name" value="NT_KNTase_like"/>
    <property type="match status" value="1"/>
</dbReference>
<dbReference type="OrthoDB" id="2539715at2"/>
<dbReference type="Gene3D" id="3.30.460.10">
    <property type="entry name" value="Beta Polymerase, domain 2"/>
    <property type="match status" value="1"/>
</dbReference>
<dbReference type="AlphaFoldDB" id="A0A6M0R601"/>
<feature type="domain" description="Polymerase beta nucleotidyltransferase" evidence="1">
    <location>
        <begin position="13"/>
        <end position="107"/>
    </location>
</feature>
<protein>
    <submittedName>
        <fullName evidence="2">Nucleotidyltransferase domain-containing protein</fullName>
    </submittedName>
</protein>
<gene>
    <name evidence="2" type="ORF">FDF74_00175</name>
</gene>
<dbReference type="InterPro" id="IPR041633">
    <property type="entry name" value="Polbeta"/>
</dbReference>
<dbReference type="Pfam" id="PF18765">
    <property type="entry name" value="Polbeta"/>
    <property type="match status" value="1"/>
</dbReference>
<dbReference type="InterPro" id="IPR043519">
    <property type="entry name" value="NT_sf"/>
</dbReference>
<evidence type="ECO:0000259" key="1">
    <source>
        <dbReference type="Pfam" id="PF18765"/>
    </source>
</evidence>
<accession>A0A6M0R601</accession>
<reference evidence="2 3" key="1">
    <citation type="submission" date="2019-04" db="EMBL/GenBank/DDBJ databases">
        <title>Genome sequencing of Clostridium botulinum Groups I-IV and Clostridium butyricum.</title>
        <authorList>
            <person name="Brunt J."/>
            <person name="Van Vliet A.H.M."/>
            <person name="Stringer S.C."/>
            <person name="Carter A.T."/>
            <person name="Peck M.W."/>
        </authorList>
    </citation>
    <scope>NUCLEOTIDE SEQUENCE [LARGE SCALE GENOMIC DNA]</scope>
    <source>
        <strain evidence="2 3">IFR 18/094</strain>
    </source>
</reference>
<evidence type="ECO:0000313" key="3">
    <source>
        <dbReference type="Proteomes" id="UP000473885"/>
    </source>
</evidence>
<keyword evidence="2" id="KW-0808">Transferase</keyword>
<organism evidence="2 3">
    <name type="scientific">Clostridium niameyense</name>
    <dbReference type="NCBI Taxonomy" id="1622073"/>
    <lineage>
        <taxon>Bacteria</taxon>
        <taxon>Bacillati</taxon>
        <taxon>Bacillota</taxon>
        <taxon>Clostridia</taxon>
        <taxon>Eubacteriales</taxon>
        <taxon>Clostridiaceae</taxon>
        <taxon>Clostridium</taxon>
    </lineage>
</organism>
<name>A0A6M0R601_9CLOT</name>
<dbReference type="RefSeq" id="WP_050606745.1">
    <property type="nucleotide sequence ID" value="NZ_CABKUB010000006.1"/>
</dbReference>
<proteinExistence type="predicted"/>